<evidence type="ECO:0000256" key="1">
    <source>
        <dbReference type="SAM" id="MobiDB-lite"/>
    </source>
</evidence>
<protein>
    <submittedName>
        <fullName evidence="3">Phage baseplate assembly protein</fullName>
    </submittedName>
</protein>
<accession>A0A7D6A2D8</accession>
<dbReference type="InterPro" id="IPR014462">
    <property type="entry name" value="Phage_Mu_Gp45"/>
</dbReference>
<dbReference type="EMBL" id="CP059052">
    <property type="protein sequence ID" value="QLJ12744.1"/>
    <property type="molecule type" value="Genomic_DNA"/>
</dbReference>
<feature type="domain" description="Bacteriophage Mu Gp45 N-terminal" evidence="2">
    <location>
        <begin position="29"/>
        <end position="89"/>
    </location>
</feature>
<organism evidence="3 4">
    <name type="scientific">Pseudomonas putida</name>
    <name type="common">Arthrobacter siderocapsulatus</name>
    <dbReference type="NCBI Taxonomy" id="303"/>
    <lineage>
        <taxon>Bacteria</taxon>
        <taxon>Pseudomonadati</taxon>
        <taxon>Pseudomonadota</taxon>
        <taxon>Gammaproteobacteria</taxon>
        <taxon>Pseudomonadales</taxon>
        <taxon>Pseudomonadaceae</taxon>
        <taxon>Pseudomonas</taxon>
    </lineage>
</organism>
<reference evidence="3 4" key="1">
    <citation type="journal article" date="2009" name="Mikrobiologiia">
        <title>[Phenanthren biodegradation and interaction of Pseudomonas putida BS3701 and Burkholderia sp.BS3702 in plant rhizosphere].</title>
        <authorList>
            <person name="Ovchinnikova A.A."/>
            <person name="Vetrova A.A."/>
            <person name="Filonov A.E."/>
            <person name="Boronin A.M."/>
        </authorList>
    </citation>
    <scope>NUCLEOTIDE SEQUENCE [LARGE SCALE GENOMIC DNA]</scope>
    <source>
        <strain evidence="3 4">BS3701</strain>
    </source>
</reference>
<evidence type="ECO:0000259" key="2">
    <source>
        <dbReference type="Pfam" id="PF06890"/>
    </source>
</evidence>
<dbReference type="RefSeq" id="WP_180688566.1">
    <property type="nucleotide sequence ID" value="NZ_CP059052.1"/>
</dbReference>
<name>A0A7D6A2D8_PSEPU</name>
<gene>
    <name evidence="3" type="ORF">H0H12_20130</name>
</gene>
<dbReference type="PIRSF" id="PIRSF012337">
    <property type="entry name" value="gp45"/>
    <property type="match status" value="1"/>
</dbReference>
<evidence type="ECO:0000313" key="4">
    <source>
        <dbReference type="Proteomes" id="UP000510934"/>
    </source>
</evidence>
<dbReference type="InterPro" id="IPR053861">
    <property type="entry name" value="Phage_Mu_Gp45_N"/>
</dbReference>
<feature type="region of interest" description="Disordered" evidence="1">
    <location>
        <begin position="167"/>
        <end position="186"/>
    </location>
</feature>
<evidence type="ECO:0000313" key="3">
    <source>
        <dbReference type="EMBL" id="QLJ12744.1"/>
    </source>
</evidence>
<dbReference type="Pfam" id="PF06890">
    <property type="entry name" value="Phage_Mu_Gp45"/>
    <property type="match status" value="1"/>
</dbReference>
<dbReference type="AlphaFoldDB" id="A0A7D6A2D8"/>
<sequence>MGSIPVIVREQVERAMRGVRQAFRAVGKRNTHGPSIGVQMEGLAGETVAGELAQHYGFTSAPLAGAEFIALPIGGNSKHVVVIATEDARYRLKVKDGEVAIYSDEGDHVYLKRGRVIEVVTDTLLVKASTKVTFETPIIETTGEVQAQGSIQSAADVIDRVRSMQADRELYNGHKHGNSPTPTPEQ</sequence>
<proteinExistence type="predicted"/>
<dbReference type="Proteomes" id="UP000510934">
    <property type="component" value="Chromosome"/>
</dbReference>